<dbReference type="GeneID" id="8382609"/>
<dbReference type="STRING" id="519442.Huta_0345"/>
<keyword evidence="5" id="KW-1185">Reference proteome</keyword>
<gene>
    <name evidence="4" type="ordered locus">Huta_0345</name>
</gene>
<dbReference type="InterPro" id="IPR016181">
    <property type="entry name" value="Acyl_CoA_acyltransferase"/>
</dbReference>
<protein>
    <submittedName>
        <fullName evidence="4">GCN5-related N-acetyltransferase</fullName>
    </submittedName>
</protein>
<name>C7NR95_HALUD</name>
<evidence type="ECO:0000256" key="2">
    <source>
        <dbReference type="ARBA" id="ARBA00023315"/>
    </source>
</evidence>
<proteinExistence type="predicted"/>
<dbReference type="SUPFAM" id="SSF55729">
    <property type="entry name" value="Acyl-CoA N-acyltransferases (Nat)"/>
    <property type="match status" value="1"/>
</dbReference>
<dbReference type="InterPro" id="IPR000182">
    <property type="entry name" value="GNAT_dom"/>
</dbReference>
<dbReference type="Pfam" id="PF19133">
    <property type="entry name" value="DUF5816"/>
    <property type="match status" value="1"/>
</dbReference>
<dbReference type="GO" id="GO:0016747">
    <property type="term" value="F:acyltransferase activity, transferring groups other than amino-acyl groups"/>
    <property type="evidence" value="ECO:0007669"/>
    <property type="project" value="InterPro"/>
</dbReference>
<dbReference type="Pfam" id="PF00583">
    <property type="entry name" value="Acetyltransf_1"/>
    <property type="match status" value="1"/>
</dbReference>
<reference evidence="4 5" key="1">
    <citation type="journal article" date="2009" name="Stand. Genomic Sci.">
        <title>Complete genome sequence of Halorhabdus utahensis type strain (AX-2).</title>
        <authorList>
            <person name="Anderson I."/>
            <person name="Tindall B.J."/>
            <person name="Pomrenke H."/>
            <person name="Goker M."/>
            <person name="Lapidus A."/>
            <person name="Nolan M."/>
            <person name="Copeland A."/>
            <person name="Glavina Del Rio T."/>
            <person name="Chen F."/>
            <person name="Tice H."/>
            <person name="Cheng J.F."/>
            <person name="Lucas S."/>
            <person name="Chertkov O."/>
            <person name="Bruce D."/>
            <person name="Brettin T."/>
            <person name="Detter J.C."/>
            <person name="Han C."/>
            <person name="Goodwin L."/>
            <person name="Land M."/>
            <person name="Hauser L."/>
            <person name="Chang Y.J."/>
            <person name="Jeffries C.D."/>
            <person name="Pitluck S."/>
            <person name="Pati A."/>
            <person name="Mavromatis K."/>
            <person name="Ivanova N."/>
            <person name="Ovchinnikova G."/>
            <person name="Chen A."/>
            <person name="Palaniappan K."/>
            <person name="Chain P."/>
            <person name="Rohde M."/>
            <person name="Bristow J."/>
            <person name="Eisen J.A."/>
            <person name="Markowitz V."/>
            <person name="Hugenholtz P."/>
            <person name="Kyrpides N.C."/>
            <person name="Klenk H.P."/>
        </authorList>
    </citation>
    <scope>NUCLEOTIDE SEQUENCE [LARGE SCALE GENOMIC DNA]</scope>
    <source>
        <strain evidence="5">DSM 12940 / JCM 11049 / AX-2</strain>
    </source>
</reference>
<evidence type="ECO:0000313" key="4">
    <source>
        <dbReference type="EMBL" id="ACV10532.1"/>
    </source>
</evidence>
<dbReference type="InterPro" id="IPR043854">
    <property type="entry name" value="DUF5816"/>
</dbReference>
<dbReference type="CDD" id="cd04301">
    <property type="entry name" value="NAT_SF"/>
    <property type="match status" value="1"/>
</dbReference>
<dbReference type="InterPro" id="IPR050832">
    <property type="entry name" value="Bact_Acetyltransf"/>
</dbReference>
<dbReference type="Proteomes" id="UP000002071">
    <property type="component" value="Chromosome"/>
</dbReference>
<evidence type="ECO:0000313" key="5">
    <source>
        <dbReference type="Proteomes" id="UP000002071"/>
    </source>
</evidence>
<dbReference type="KEGG" id="hut:Huta_0345"/>
<organism evidence="4 5">
    <name type="scientific">Halorhabdus utahensis (strain DSM 12940 / JCM 11049 / AX-2)</name>
    <dbReference type="NCBI Taxonomy" id="519442"/>
    <lineage>
        <taxon>Archaea</taxon>
        <taxon>Methanobacteriati</taxon>
        <taxon>Methanobacteriota</taxon>
        <taxon>Stenosarchaea group</taxon>
        <taxon>Halobacteria</taxon>
        <taxon>Halobacteriales</taxon>
        <taxon>Haloarculaceae</taxon>
        <taxon>Halorhabdus</taxon>
    </lineage>
</organism>
<accession>C7NR95</accession>
<sequence length="251" mass="28066">MNIRTATPADTPAIRDVARRSLQASYALSPQTITTGIEEWYGEAQLEESLDSDDRILLVADVDEQVVAFSESTLTAGRPWVVDESDHGRDAMLLWLHVDPDYRGEGIASTLFDETIGRLRDEGAMAIQGRVLANNQDGTGFFESKGFERVGRTEIEIGGRNQIEYRYIAEQTGLEPLESGGETVYVDHDESERGSTAQFHIVYADDDRQDRYGYYCDNCGELANAMDAMGRIECNSCGNRRKPTRWDAAYL</sequence>
<keyword evidence="1 4" id="KW-0808">Transferase</keyword>
<dbReference type="PANTHER" id="PTHR43877:SF1">
    <property type="entry name" value="ACETYLTRANSFERASE"/>
    <property type="match status" value="1"/>
</dbReference>
<dbReference type="RefSeq" id="WP_012795409.1">
    <property type="nucleotide sequence ID" value="NC_013158.1"/>
</dbReference>
<dbReference type="OrthoDB" id="156446at2157"/>
<keyword evidence="2" id="KW-0012">Acyltransferase</keyword>
<evidence type="ECO:0000259" key="3">
    <source>
        <dbReference type="PROSITE" id="PS51186"/>
    </source>
</evidence>
<feature type="domain" description="N-acetyltransferase" evidence="3">
    <location>
        <begin position="1"/>
        <end position="170"/>
    </location>
</feature>
<dbReference type="eggNOG" id="arCOG00844">
    <property type="taxonomic scope" value="Archaea"/>
</dbReference>
<dbReference type="PANTHER" id="PTHR43877">
    <property type="entry name" value="AMINOALKYLPHOSPHONATE N-ACETYLTRANSFERASE-RELATED-RELATED"/>
    <property type="match status" value="1"/>
</dbReference>
<evidence type="ECO:0000256" key="1">
    <source>
        <dbReference type="ARBA" id="ARBA00022679"/>
    </source>
</evidence>
<dbReference type="PROSITE" id="PS51186">
    <property type="entry name" value="GNAT"/>
    <property type="match status" value="1"/>
</dbReference>
<dbReference type="HOGENOM" id="CLU_013985_18_3_2"/>
<dbReference type="Gene3D" id="3.40.630.30">
    <property type="match status" value="1"/>
</dbReference>
<dbReference type="AlphaFoldDB" id="C7NR95"/>
<dbReference type="EMBL" id="CP001687">
    <property type="protein sequence ID" value="ACV10532.1"/>
    <property type="molecule type" value="Genomic_DNA"/>
</dbReference>